<evidence type="ECO:0000313" key="1">
    <source>
        <dbReference type="EMBL" id="SEN87585.1"/>
    </source>
</evidence>
<accession>A0A1H8K430</accession>
<gene>
    <name evidence="1" type="ORF">SAMN04489859_102039</name>
</gene>
<name>A0A1H8K430_9RHOB</name>
<dbReference type="STRING" id="34002.SAMN04489859_102039"/>
<keyword evidence="2" id="KW-1185">Reference proteome</keyword>
<dbReference type="EMBL" id="FODE01000020">
    <property type="protein sequence ID" value="SEN87585.1"/>
    <property type="molecule type" value="Genomic_DNA"/>
</dbReference>
<organism evidence="1 2">
    <name type="scientific">Paracoccus alcaliphilus</name>
    <dbReference type="NCBI Taxonomy" id="34002"/>
    <lineage>
        <taxon>Bacteria</taxon>
        <taxon>Pseudomonadati</taxon>
        <taxon>Pseudomonadota</taxon>
        <taxon>Alphaproteobacteria</taxon>
        <taxon>Rhodobacterales</taxon>
        <taxon>Paracoccaceae</taxon>
        <taxon>Paracoccus</taxon>
    </lineage>
</organism>
<sequence>MTDSTRVKKEPQTLMNQWAKEAIEHSGMTMQAVADALSARRELGAYGRSMVQKMTKERRVRLDEAAALSEITGFPLPGESKGPELVEQIQDLNPENRAIIGSLVAQLLAAQEAKK</sequence>
<dbReference type="OrthoDB" id="7363968at2"/>
<proteinExistence type="predicted"/>
<reference evidence="1 2" key="1">
    <citation type="submission" date="2016-10" db="EMBL/GenBank/DDBJ databases">
        <authorList>
            <person name="de Groot N.N."/>
        </authorList>
    </citation>
    <scope>NUCLEOTIDE SEQUENCE [LARGE SCALE GENOMIC DNA]</scope>
    <source>
        <strain evidence="1 2">DSM 8512</strain>
    </source>
</reference>
<dbReference type="AlphaFoldDB" id="A0A1H8K430"/>
<evidence type="ECO:0000313" key="2">
    <source>
        <dbReference type="Proteomes" id="UP000199054"/>
    </source>
</evidence>
<dbReference type="RefSeq" id="WP_139208183.1">
    <property type="nucleotide sequence ID" value="NZ_CP067124.1"/>
</dbReference>
<dbReference type="Proteomes" id="UP000199054">
    <property type="component" value="Unassembled WGS sequence"/>
</dbReference>
<protein>
    <submittedName>
        <fullName evidence="1">Uncharacterized protein</fullName>
    </submittedName>
</protein>